<evidence type="ECO:0000313" key="2">
    <source>
        <dbReference type="EMBL" id="MCP3425145.1"/>
    </source>
</evidence>
<feature type="region of interest" description="Disordered" evidence="1">
    <location>
        <begin position="1"/>
        <end position="25"/>
    </location>
</feature>
<protein>
    <submittedName>
        <fullName evidence="2">Uncharacterized protein</fullName>
    </submittedName>
</protein>
<gene>
    <name evidence="2" type="ORF">NBM05_03660</name>
</gene>
<sequence>MTPGTEHELTPGRRPLGTKQPAGHSPAINVSIRDWVHAALKDLAAQRQSTVSTVVREIISEQILTGYTPTSAAKRGVGPRKILNFRVPAAVYARLKETAEHSEVSQGKHSALAAAMIRDWLLNAGYGPDERT</sequence>
<name>A0A9X2HBG3_9MICC</name>
<feature type="compositionally biased region" description="Basic and acidic residues" evidence="1">
    <location>
        <begin position="1"/>
        <end position="11"/>
    </location>
</feature>
<organism evidence="2 3">
    <name type="scientific">Rothia santali</name>
    <dbReference type="NCBI Taxonomy" id="2949643"/>
    <lineage>
        <taxon>Bacteria</taxon>
        <taxon>Bacillati</taxon>
        <taxon>Actinomycetota</taxon>
        <taxon>Actinomycetes</taxon>
        <taxon>Micrococcales</taxon>
        <taxon>Micrococcaceae</taxon>
        <taxon>Rothia</taxon>
    </lineage>
</organism>
<accession>A0A9X2HBG3</accession>
<reference evidence="2" key="1">
    <citation type="submission" date="2022-06" db="EMBL/GenBank/DDBJ databases">
        <title>Rothia sp. isolated from sandalwood seedling.</title>
        <authorList>
            <person name="Tuikhar N."/>
            <person name="Kirdat K."/>
            <person name="Thorat V."/>
            <person name="Swetha P."/>
            <person name="Padma S."/>
            <person name="Sundararaj R."/>
            <person name="Yadav A."/>
        </authorList>
    </citation>
    <scope>NUCLEOTIDE SEQUENCE</scope>
    <source>
        <strain evidence="2">AR01</strain>
    </source>
</reference>
<evidence type="ECO:0000256" key="1">
    <source>
        <dbReference type="SAM" id="MobiDB-lite"/>
    </source>
</evidence>
<comment type="caution">
    <text evidence="2">The sequence shown here is derived from an EMBL/GenBank/DDBJ whole genome shotgun (WGS) entry which is preliminary data.</text>
</comment>
<evidence type="ECO:0000313" key="3">
    <source>
        <dbReference type="Proteomes" id="UP001139502"/>
    </source>
</evidence>
<dbReference type="AlphaFoldDB" id="A0A9X2HBG3"/>
<keyword evidence="3" id="KW-1185">Reference proteome</keyword>
<dbReference type="EMBL" id="JANAFB010000006">
    <property type="protein sequence ID" value="MCP3425145.1"/>
    <property type="molecule type" value="Genomic_DNA"/>
</dbReference>
<dbReference type="RefSeq" id="WP_254165193.1">
    <property type="nucleotide sequence ID" value="NZ_JANAFB010000006.1"/>
</dbReference>
<dbReference type="Proteomes" id="UP001139502">
    <property type="component" value="Unassembled WGS sequence"/>
</dbReference>
<proteinExistence type="predicted"/>